<keyword evidence="2" id="KW-1185">Reference proteome</keyword>
<proteinExistence type="predicted"/>
<sequence length="629" mass="73899">MIPDKDLVDFLSNLQVNDLINSSVVELLINTHIQNKSLFYWFNATLYENLSHNKKNIEFLNLFGNSHRTLFDLLAYIVIHLDTILDKFDARHMVKWILPLQEKKDTLQYQQNVNIINLSNSLCQANVSNINTDDIETLTNTLPLIKSHNALIIGRFLKLCPYKIYYPVDNEKYPIQRSLLYNIFLKLGVDMTDTSNDLTIRVHNFLESIKSEIDEKEFMNIFNSVLTDDGEVHKLLYQIGLSYIKIKRKIHAKYDYFMNEFENSIIPALIKKYPEYDEVSIQYKSIPLCKTPKFCDSDDIQPETVIDVFKNYPRFLKESVNINDLKFCPIQVNYIISLFPFYDNKVFFIENDIIKCEDIITNDEPQINMMKFKDIKNIISFNGDYDSFKNTIQLFNLSYEEVLGYIRSIYENRGFKCSVIIAELLNYHINTNFNTIGMYDLISKLSVTDQKFIDQERACQFEHYKVETPVIINTLLKNTPTNIITHNIKFDDLENILYKMDNYQTTEDKLIIASRTNYNCIPLIKYLRTNTNNKYTNNIYLLLLYSSAPQNLKNLIYKNIIPTHHQFPSNIETINENPQLLNFPPTLETLSLKNLLLMNNSKLKCLALLDYYKNTRDVDVLQYISSKIE</sequence>
<accession>A0AAE8Y2N1</accession>
<dbReference type="EMBL" id="MZ311578">
    <property type="protein sequence ID" value="UBZ25667.1"/>
    <property type="molecule type" value="Genomic_DNA"/>
</dbReference>
<dbReference type="Proteomes" id="UP000830962">
    <property type="component" value="Segment"/>
</dbReference>
<evidence type="ECO:0000313" key="1">
    <source>
        <dbReference type="EMBL" id="UBZ25667.1"/>
    </source>
</evidence>
<reference evidence="1" key="1">
    <citation type="journal article" date="2021" name="Viruses">
        <title>Identification and Full Characterisation of Two Novel Crustacean Infecting Members of the Family Nudiviridae Provides Support for Two Subfamilies.</title>
        <authorList>
            <person name="Bateman K.S."/>
            <person name="Kerr R."/>
            <person name="Stentiford G.D."/>
            <person name="Bean T.P."/>
            <person name="Hooper C."/>
            <person name="Van Eynde B."/>
            <person name="Delbare D."/>
            <person name="Bojko J."/>
            <person name="Christiaens O."/>
            <person name="Taning C.N.T."/>
            <person name="Smagghe G."/>
            <person name="van Oers M.M."/>
            <person name="van Aerle R."/>
        </authorList>
    </citation>
    <scope>NUCLEOTIDE SEQUENCE</scope>
    <source>
        <strain evidence="1">AN2</strain>
    </source>
</reference>
<evidence type="ECO:0000313" key="2">
    <source>
        <dbReference type="Proteomes" id="UP000830962"/>
    </source>
</evidence>
<name>A0AAE8Y2N1_9VIRU</name>
<organism evidence="1 2">
    <name type="scientific">Carcinus maenas nudivirus</name>
    <dbReference type="NCBI Taxonomy" id="2880837"/>
    <lineage>
        <taxon>Viruses</taxon>
        <taxon>Viruses incertae sedis</taxon>
        <taxon>Naldaviricetes</taxon>
        <taxon>Lefavirales</taxon>
        <taxon>Nudiviridae</taxon>
        <taxon>Gammanudivirus</taxon>
        <taxon>Gammanudivirus cameanadis</taxon>
    </lineage>
</organism>
<gene>
    <name evidence="1" type="ORF">CmNV_076</name>
</gene>
<protein>
    <submittedName>
        <fullName evidence="1">Uncharacterized protein</fullName>
    </submittedName>
</protein>